<name>A0A9N9FKX8_9GLOM</name>
<evidence type="ECO:0000313" key="2">
    <source>
        <dbReference type="Proteomes" id="UP000789739"/>
    </source>
</evidence>
<accession>A0A9N9FKX8</accession>
<sequence>MLKTLKEILVDTIRSKQCNDEEVNKLVAIGVLHFCYNIQFVRLWLAGGSVCIFSKDDIDSISNHFSKTSHLDFLKFLKAIVRSQIIIETNLKALGFLKQKTPKKDDFKEGNLISEILGNGQDPSRPTTPENKIYSIVDCFEIPHKKK</sequence>
<dbReference type="Proteomes" id="UP000789739">
    <property type="component" value="Unassembled WGS sequence"/>
</dbReference>
<dbReference type="AlphaFoldDB" id="A0A9N9FKX8"/>
<proteinExistence type="predicted"/>
<organism evidence="1 2">
    <name type="scientific">Paraglomus brasilianum</name>
    <dbReference type="NCBI Taxonomy" id="144538"/>
    <lineage>
        <taxon>Eukaryota</taxon>
        <taxon>Fungi</taxon>
        <taxon>Fungi incertae sedis</taxon>
        <taxon>Mucoromycota</taxon>
        <taxon>Glomeromycotina</taxon>
        <taxon>Glomeromycetes</taxon>
        <taxon>Paraglomerales</taxon>
        <taxon>Paraglomeraceae</taxon>
        <taxon>Paraglomus</taxon>
    </lineage>
</organism>
<protein>
    <submittedName>
        <fullName evidence="1">3006_t:CDS:1</fullName>
    </submittedName>
</protein>
<comment type="caution">
    <text evidence="1">The sequence shown here is derived from an EMBL/GenBank/DDBJ whole genome shotgun (WGS) entry which is preliminary data.</text>
</comment>
<keyword evidence="2" id="KW-1185">Reference proteome</keyword>
<evidence type="ECO:0000313" key="1">
    <source>
        <dbReference type="EMBL" id="CAG8543591.1"/>
    </source>
</evidence>
<reference evidence="1" key="1">
    <citation type="submission" date="2021-06" db="EMBL/GenBank/DDBJ databases">
        <authorList>
            <person name="Kallberg Y."/>
            <person name="Tangrot J."/>
            <person name="Rosling A."/>
        </authorList>
    </citation>
    <scope>NUCLEOTIDE SEQUENCE</scope>
    <source>
        <strain evidence="1">BR232B</strain>
    </source>
</reference>
<gene>
    <name evidence="1" type="ORF">PBRASI_LOCUS4717</name>
</gene>
<dbReference type="EMBL" id="CAJVPI010000505">
    <property type="protein sequence ID" value="CAG8543591.1"/>
    <property type="molecule type" value="Genomic_DNA"/>
</dbReference>
<dbReference type="OrthoDB" id="2418801at2759"/>